<evidence type="ECO:0000313" key="4">
    <source>
        <dbReference type="Proteomes" id="UP000015100"/>
    </source>
</evidence>
<feature type="signal peptide" evidence="2">
    <location>
        <begin position="1"/>
        <end position="19"/>
    </location>
</feature>
<evidence type="ECO:0000256" key="1">
    <source>
        <dbReference type="SAM" id="MobiDB-lite"/>
    </source>
</evidence>
<dbReference type="AlphaFoldDB" id="S8BE84"/>
<evidence type="ECO:0000313" key="3">
    <source>
        <dbReference type="EMBL" id="EPS37573.1"/>
    </source>
</evidence>
<keyword evidence="4" id="KW-1185">Reference proteome</keyword>
<proteinExistence type="predicted"/>
<comment type="caution">
    <text evidence="3">The sequence shown here is derived from an EMBL/GenBank/DDBJ whole genome shotgun (WGS) entry which is preliminary data.</text>
</comment>
<protein>
    <recommendedName>
        <fullName evidence="5">Ubiquitin 3 binding protein But2 C-terminal domain-containing protein</fullName>
    </recommendedName>
</protein>
<dbReference type="OMA" id="RFHICTH"/>
<evidence type="ECO:0000256" key="2">
    <source>
        <dbReference type="SAM" id="SignalP"/>
    </source>
</evidence>
<dbReference type="Proteomes" id="UP000015100">
    <property type="component" value="Unassembled WGS sequence"/>
</dbReference>
<dbReference type="EMBL" id="AQGS01000632">
    <property type="protein sequence ID" value="EPS37573.1"/>
    <property type="molecule type" value="Genomic_DNA"/>
</dbReference>
<dbReference type="SUPFAM" id="SSF101447">
    <property type="entry name" value="Formin homology 2 domain (FH2 domain)"/>
    <property type="match status" value="1"/>
</dbReference>
<feature type="region of interest" description="Disordered" evidence="1">
    <location>
        <begin position="20"/>
        <end position="41"/>
    </location>
</feature>
<gene>
    <name evidence="3" type="ORF">H072_8742</name>
</gene>
<reference evidence="3 4" key="1">
    <citation type="journal article" date="2013" name="PLoS Genet.">
        <title>Genomic mechanisms accounting for the adaptation to parasitism in nematode-trapping fungi.</title>
        <authorList>
            <person name="Meerupati T."/>
            <person name="Andersson K.M."/>
            <person name="Friman E."/>
            <person name="Kumar D."/>
            <person name="Tunlid A."/>
            <person name="Ahren D."/>
        </authorList>
    </citation>
    <scope>NUCLEOTIDE SEQUENCE [LARGE SCALE GENOMIC DNA]</scope>
    <source>
        <strain evidence="3 4">CBS 200.50</strain>
    </source>
</reference>
<sequence>MHLNTILAVAAAVVGVVSAAPQTGPPPPPPPPPPPSQLDGPFGLQILSQNDSWSGKYFSHAQIGGSFNLVVPATVGVPLWLNVSEGNTIIWSPNPRPRPQGEHYHLSVSVDLASNVGPLYIGEAETTGFSFNQDGFMELGGLNRFFVCTFNTAKGPMSGVSWKYGGEKTGPDGTDCSKIRFKRFNIRPGPGGPPGPRAPGQ</sequence>
<name>S8BE84_DACHA</name>
<reference evidence="4" key="2">
    <citation type="submission" date="2013-04" db="EMBL/GenBank/DDBJ databases">
        <title>Genomic mechanisms accounting for the adaptation to parasitism in nematode-trapping fungi.</title>
        <authorList>
            <person name="Ahren D.G."/>
        </authorList>
    </citation>
    <scope>NUCLEOTIDE SEQUENCE [LARGE SCALE GENOMIC DNA]</scope>
    <source>
        <strain evidence="4">CBS 200.50</strain>
    </source>
</reference>
<dbReference type="OrthoDB" id="5356331at2759"/>
<organism evidence="3 4">
    <name type="scientific">Dactylellina haptotyla (strain CBS 200.50)</name>
    <name type="common">Nematode-trapping fungus</name>
    <name type="synonym">Monacrosporium haptotylum</name>
    <dbReference type="NCBI Taxonomy" id="1284197"/>
    <lineage>
        <taxon>Eukaryota</taxon>
        <taxon>Fungi</taxon>
        <taxon>Dikarya</taxon>
        <taxon>Ascomycota</taxon>
        <taxon>Pezizomycotina</taxon>
        <taxon>Orbiliomycetes</taxon>
        <taxon>Orbiliales</taxon>
        <taxon>Orbiliaceae</taxon>
        <taxon>Dactylellina</taxon>
    </lineage>
</organism>
<keyword evidence="2" id="KW-0732">Signal</keyword>
<evidence type="ECO:0008006" key="5">
    <source>
        <dbReference type="Google" id="ProtNLM"/>
    </source>
</evidence>
<feature type="compositionally biased region" description="Pro residues" evidence="1">
    <location>
        <begin position="23"/>
        <end position="36"/>
    </location>
</feature>
<accession>S8BE84</accession>
<feature type="chain" id="PRO_5004548988" description="Ubiquitin 3 binding protein But2 C-terminal domain-containing protein" evidence="2">
    <location>
        <begin position="20"/>
        <end position="201"/>
    </location>
</feature>
<dbReference type="HOGENOM" id="CLU_1360352_0_0_1"/>